<dbReference type="Pfam" id="PF05066">
    <property type="entry name" value="HARE-HTH"/>
    <property type="match status" value="2"/>
</dbReference>
<dbReference type="PROSITE" id="PS51913">
    <property type="entry name" value="HTH_HARE"/>
    <property type="match status" value="2"/>
</dbReference>
<dbReference type="EMBL" id="DTGD01000207">
    <property type="protein sequence ID" value="HGB36347.1"/>
    <property type="molecule type" value="Genomic_DNA"/>
</dbReference>
<feature type="domain" description="HTH HARE-type" evidence="2">
    <location>
        <begin position="100"/>
        <end position="173"/>
    </location>
</feature>
<feature type="domain" description="HTH HARE-type" evidence="2">
    <location>
        <begin position="17"/>
        <end position="90"/>
    </location>
</feature>
<reference evidence="3" key="1">
    <citation type="journal article" date="2020" name="mSystems">
        <title>Genome- and Community-Level Interaction Insights into Carbon Utilization and Element Cycling Functions of Hydrothermarchaeota in Hydrothermal Sediment.</title>
        <authorList>
            <person name="Zhou Z."/>
            <person name="Liu Y."/>
            <person name="Xu W."/>
            <person name="Pan J."/>
            <person name="Luo Z.H."/>
            <person name="Li M."/>
        </authorList>
    </citation>
    <scope>NUCLEOTIDE SEQUENCE [LARGE SCALE GENOMIC DNA]</scope>
    <source>
        <strain evidence="3">SpSt-754</strain>
    </source>
</reference>
<keyword evidence="1" id="KW-0804">Transcription</keyword>
<evidence type="ECO:0000259" key="2">
    <source>
        <dbReference type="PROSITE" id="PS51913"/>
    </source>
</evidence>
<proteinExistence type="predicted"/>
<dbReference type="InterPro" id="IPR007759">
    <property type="entry name" value="Asxl_HARE-HTH"/>
</dbReference>
<dbReference type="InterPro" id="IPR038087">
    <property type="entry name" value="RNAP_delta_N_dom_sf"/>
</dbReference>
<gene>
    <name evidence="3" type="ORF">ENV38_05535</name>
</gene>
<evidence type="ECO:0000313" key="3">
    <source>
        <dbReference type="EMBL" id="HGB36347.1"/>
    </source>
</evidence>
<dbReference type="GO" id="GO:0006355">
    <property type="term" value="P:regulation of DNA-templated transcription"/>
    <property type="evidence" value="ECO:0007669"/>
    <property type="project" value="InterPro"/>
</dbReference>
<dbReference type="AlphaFoldDB" id="A0A7V3KPB4"/>
<evidence type="ECO:0000256" key="1">
    <source>
        <dbReference type="ARBA" id="ARBA00023163"/>
    </source>
</evidence>
<sequence length="312" mass="35034">MKQTGVISKVSQNTIKLSFLEAAYNVLKKEGRPLSVSEITSIAISSGLILTKGKTPSATMGAQIYRDMKRRGEGSRFLKVGRGKFGLRVWKQPKASFKEGTFKSVAYNILKSTGKPMTVEEITRFALTQGLLKTVGKTPAATMGAQLYTDIKKKGFKSHFVQLGKNRFGLKEWNLGALEGDIKKAEKEKVVIDKKRSIVGDPINFKGLVYGPTNEDGVIFLFGKIHQELGINVEAIQSAFPDAKGRRKVRKGWEDVWIEFEYKSSDFKVHDHDPKGCDIIVCWEHDWKECPPSLEVIELKSVVQNLKNRWNP</sequence>
<accession>A0A7V3KPB4</accession>
<comment type="caution">
    <text evidence="3">The sequence shown here is derived from an EMBL/GenBank/DDBJ whole genome shotgun (WGS) entry which is preliminary data.</text>
</comment>
<name>A0A7V3KPB4_UNCW3</name>
<protein>
    <recommendedName>
        <fullName evidence="2">HTH HARE-type domain-containing protein</fullName>
    </recommendedName>
</protein>
<dbReference type="Gene3D" id="1.10.10.1250">
    <property type="entry name" value="RNA polymerase, subunit delta, N-terminal domain"/>
    <property type="match status" value="2"/>
</dbReference>
<organism evidence="3">
    <name type="scientific">candidate division WOR-3 bacterium</name>
    <dbReference type="NCBI Taxonomy" id="2052148"/>
    <lineage>
        <taxon>Bacteria</taxon>
        <taxon>Bacteria division WOR-3</taxon>
    </lineage>
</organism>